<dbReference type="AlphaFoldDB" id="A0A401J388"/>
<dbReference type="Proteomes" id="UP000290975">
    <property type="component" value="Unassembled WGS sequence"/>
</dbReference>
<comment type="caution">
    <text evidence="1">The sequence shown here is derived from an EMBL/GenBank/DDBJ whole genome shotgun (WGS) entry which is preliminary data.</text>
</comment>
<organism evidence="1 2">
    <name type="scientific">Sphingobium xenophagum</name>
    <dbReference type="NCBI Taxonomy" id="121428"/>
    <lineage>
        <taxon>Bacteria</taxon>
        <taxon>Pseudomonadati</taxon>
        <taxon>Pseudomonadota</taxon>
        <taxon>Alphaproteobacteria</taxon>
        <taxon>Sphingomonadales</taxon>
        <taxon>Sphingomonadaceae</taxon>
        <taxon>Sphingobium</taxon>
    </lineage>
</organism>
<name>A0A401J388_SPHXE</name>
<dbReference type="EMBL" id="BBQY01000013">
    <property type="protein sequence ID" value="GBH31065.1"/>
    <property type="molecule type" value="Genomic_DNA"/>
</dbReference>
<accession>A0A401J388</accession>
<evidence type="ECO:0000313" key="1">
    <source>
        <dbReference type="EMBL" id="GBH31065.1"/>
    </source>
</evidence>
<proteinExistence type="predicted"/>
<evidence type="ECO:0000313" key="2">
    <source>
        <dbReference type="Proteomes" id="UP000290975"/>
    </source>
</evidence>
<reference evidence="1 2" key="1">
    <citation type="submission" date="2014-12" db="EMBL/GenBank/DDBJ databases">
        <title>Whole genome sequencing of Sphingobium xenophagum OW59.</title>
        <authorList>
            <person name="Ohta Y."/>
            <person name="Nishi S."/>
            <person name="Hatada Y."/>
        </authorList>
    </citation>
    <scope>NUCLEOTIDE SEQUENCE [LARGE SCALE GENOMIC DNA]</scope>
    <source>
        <strain evidence="1 2">OW59</strain>
    </source>
</reference>
<keyword evidence="2" id="KW-1185">Reference proteome</keyword>
<protein>
    <submittedName>
        <fullName evidence="1">Uncharacterized protein</fullName>
    </submittedName>
</protein>
<gene>
    <name evidence="1" type="ORF">MBESOW_P2326</name>
</gene>
<sequence>MSAMRLSTSASQAWGSISLSFAVAIRLSMKAVRWPPRFEPAKSHDFLPRGYASKRPFRRVVRQADVAIVEEGREGGPCLEHVIHGLGHIVVL</sequence>